<keyword evidence="2" id="KW-0813">Transport</keyword>
<dbReference type="CDD" id="cd03220">
    <property type="entry name" value="ABC_KpsT_Wzt"/>
    <property type="match status" value="1"/>
</dbReference>
<evidence type="ECO:0000259" key="5">
    <source>
        <dbReference type="PROSITE" id="PS50893"/>
    </source>
</evidence>
<dbReference type="Gene3D" id="3.40.50.300">
    <property type="entry name" value="P-loop containing nucleotide triphosphate hydrolases"/>
    <property type="match status" value="1"/>
</dbReference>
<sequence>MASVISVEKLSKKYLLRHQGTKEPYLALRDILAEKIKNTGSRLLGSGPPAAATRLEEFWALNDVSFEVEQGDRIGIIGSNGAGKSTLLKILSRITEPSKGTVRIRGRVASLLEVGTGFHPELTGRENIFLNGAVLGMGHAEIRARFDQIVDFAEIEKFLDTPVKRYSSGMYMRLAFAVAAHLEPEILVVDEVLAVGDAQFQAKCLGKMEEVSNRQGRTVLFVSHNLAAVRSLCTKGLLLENGTLNYFGSAAEAVERYLAPRQQGEGRPALRRVPRSGTSKVAIVDAALLNLTRKSREEAEVLDDLLLTICYEVHQPVKYLAFEWAIRDSRGAAVAFSSSAPMDRYLFTPALGANRVECRLKRIPLSIGRYSIDLSVTIPNIECLDAVEGALVFSVTQCDPYQTGSQYRLERGPVFVETEWIADNKIAAGELSGAGS</sequence>
<dbReference type="PANTHER" id="PTHR46743">
    <property type="entry name" value="TEICHOIC ACIDS EXPORT ATP-BINDING PROTEIN TAGH"/>
    <property type="match status" value="1"/>
</dbReference>
<dbReference type="Proteomes" id="UP000556026">
    <property type="component" value="Unassembled WGS sequence"/>
</dbReference>
<dbReference type="InterPro" id="IPR029439">
    <property type="entry name" value="Wzt_C"/>
</dbReference>
<dbReference type="GO" id="GO:0005524">
    <property type="term" value="F:ATP binding"/>
    <property type="evidence" value="ECO:0007669"/>
    <property type="project" value="UniProtKB-KW"/>
</dbReference>
<dbReference type="InterPro" id="IPR003439">
    <property type="entry name" value="ABC_transporter-like_ATP-bd"/>
</dbReference>
<dbReference type="SUPFAM" id="SSF52540">
    <property type="entry name" value="P-loop containing nucleoside triphosphate hydrolases"/>
    <property type="match status" value="1"/>
</dbReference>
<dbReference type="InterPro" id="IPR050683">
    <property type="entry name" value="Bact_Polysacc_Export_ATP-bd"/>
</dbReference>
<evidence type="ECO:0000256" key="4">
    <source>
        <dbReference type="ARBA" id="ARBA00022840"/>
    </source>
</evidence>
<accession>A0A6V8MDB1</accession>
<keyword evidence="7" id="KW-1185">Reference proteome</keyword>
<dbReference type="AlphaFoldDB" id="A0A6V8MDB1"/>
<evidence type="ECO:0000313" key="7">
    <source>
        <dbReference type="Proteomes" id="UP000556026"/>
    </source>
</evidence>
<dbReference type="CDD" id="cd10147">
    <property type="entry name" value="Wzt_C-like"/>
    <property type="match status" value="1"/>
</dbReference>
<dbReference type="InterPro" id="IPR003593">
    <property type="entry name" value="AAA+_ATPase"/>
</dbReference>
<dbReference type="SMART" id="SM00382">
    <property type="entry name" value="AAA"/>
    <property type="match status" value="1"/>
</dbReference>
<dbReference type="InterPro" id="IPR015860">
    <property type="entry name" value="ABC_transpr_TagH-like"/>
</dbReference>
<dbReference type="EMBL" id="BLXX01000001">
    <property type="protein sequence ID" value="GFO57947.1"/>
    <property type="molecule type" value="Genomic_DNA"/>
</dbReference>
<evidence type="ECO:0000256" key="1">
    <source>
        <dbReference type="ARBA" id="ARBA00005417"/>
    </source>
</evidence>
<proteinExistence type="inferred from homology"/>
<dbReference type="GO" id="GO:0016020">
    <property type="term" value="C:membrane"/>
    <property type="evidence" value="ECO:0007669"/>
    <property type="project" value="InterPro"/>
</dbReference>
<evidence type="ECO:0000256" key="3">
    <source>
        <dbReference type="ARBA" id="ARBA00022741"/>
    </source>
</evidence>
<comment type="similarity">
    <text evidence="1">Belongs to the ABC transporter superfamily.</text>
</comment>
<organism evidence="6 7">
    <name type="scientific">Geomonas silvestris</name>
    <dbReference type="NCBI Taxonomy" id="2740184"/>
    <lineage>
        <taxon>Bacteria</taxon>
        <taxon>Pseudomonadati</taxon>
        <taxon>Thermodesulfobacteriota</taxon>
        <taxon>Desulfuromonadia</taxon>
        <taxon>Geobacterales</taxon>
        <taxon>Geobacteraceae</taxon>
        <taxon>Geomonas</taxon>
    </lineage>
</organism>
<comment type="caution">
    <text evidence="6">The sequence shown here is derived from an EMBL/GenBank/DDBJ whole genome shotgun (WGS) entry which is preliminary data.</text>
</comment>
<keyword evidence="4 6" id="KW-0067">ATP-binding</keyword>
<feature type="domain" description="ABC transporter" evidence="5">
    <location>
        <begin position="26"/>
        <end position="266"/>
    </location>
</feature>
<dbReference type="RefSeq" id="WP_183353255.1">
    <property type="nucleotide sequence ID" value="NZ_BLXX01000001.1"/>
</dbReference>
<keyword evidence="3" id="KW-0547">Nucleotide-binding</keyword>
<dbReference type="PROSITE" id="PS50893">
    <property type="entry name" value="ABC_TRANSPORTER_2"/>
    <property type="match status" value="1"/>
</dbReference>
<dbReference type="Gene3D" id="2.70.50.60">
    <property type="entry name" value="abc- transporter (atp binding component) like domain"/>
    <property type="match status" value="1"/>
</dbReference>
<gene>
    <name evidence="6" type="primary">xapH</name>
    <name evidence="6" type="ORF">GMST_02720</name>
</gene>
<dbReference type="GO" id="GO:0016887">
    <property type="term" value="F:ATP hydrolysis activity"/>
    <property type="evidence" value="ECO:0007669"/>
    <property type="project" value="InterPro"/>
</dbReference>
<reference evidence="7" key="1">
    <citation type="submission" date="2020-06" db="EMBL/GenBank/DDBJ databases">
        <title>Draft genomic sequence of Geomonas sp. Red330.</title>
        <authorList>
            <person name="Itoh H."/>
            <person name="Zhenxing X."/>
            <person name="Ushijima N."/>
            <person name="Masuda Y."/>
            <person name="Shiratori Y."/>
            <person name="Senoo K."/>
        </authorList>
    </citation>
    <scope>NUCLEOTIDE SEQUENCE [LARGE SCALE GENOMIC DNA]</scope>
    <source>
        <strain evidence="7">Red330</strain>
    </source>
</reference>
<dbReference type="Pfam" id="PF00005">
    <property type="entry name" value="ABC_tran"/>
    <property type="match status" value="1"/>
</dbReference>
<dbReference type="GO" id="GO:0140359">
    <property type="term" value="F:ABC-type transporter activity"/>
    <property type="evidence" value="ECO:0007669"/>
    <property type="project" value="InterPro"/>
</dbReference>
<dbReference type="InterPro" id="IPR027417">
    <property type="entry name" value="P-loop_NTPase"/>
</dbReference>
<evidence type="ECO:0000313" key="6">
    <source>
        <dbReference type="EMBL" id="GFO57947.1"/>
    </source>
</evidence>
<protein>
    <submittedName>
        <fullName evidence="6">ABC transporter ATP-binding protein</fullName>
    </submittedName>
</protein>
<evidence type="ECO:0000256" key="2">
    <source>
        <dbReference type="ARBA" id="ARBA00022448"/>
    </source>
</evidence>
<name>A0A6V8MDB1_9BACT</name>
<dbReference type="Pfam" id="PF14524">
    <property type="entry name" value="Wzt_C"/>
    <property type="match status" value="1"/>
</dbReference>
<dbReference type="PANTHER" id="PTHR46743:SF2">
    <property type="entry name" value="TEICHOIC ACIDS EXPORT ATP-BINDING PROTEIN TAGH"/>
    <property type="match status" value="1"/>
</dbReference>